<keyword evidence="11" id="KW-0325">Glycoprotein</keyword>
<dbReference type="PANTHER" id="PTHR42884:SF3">
    <property type="entry name" value="FURIN-LIKE PROTEASE 1, ISOFORMS 1_1-X_2"/>
    <property type="match status" value="1"/>
</dbReference>
<evidence type="ECO:0000256" key="12">
    <source>
        <dbReference type="PIRSR" id="PIRSR615500-1"/>
    </source>
</evidence>
<dbReference type="PRINTS" id="PR00723">
    <property type="entry name" value="SUBTILISIN"/>
</dbReference>
<keyword evidence="5 16" id="KW-0732">Signal</keyword>
<dbReference type="GO" id="GO:0004252">
    <property type="term" value="F:serine-type endopeptidase activity"/>
    <property type="evidence" value="ECO:0007669"/>
    <property type="project" value="UniProtKB-UniRule"/>
</dbReference>
<feature type="active site" description="Charge relay system" evidence="12 13">
    <location>
        <position position="358"/>
    </location>
</feature>
<keyword evidence="8 15" id="KW-0472">Membrane</keyword>
<name>A0A8C9S3Z3_SCLFO</name>
<dbReference type="SUPFAM" id="SSF52743">
    <property type="entry name" value="Subtilisin-like"/>
    <property type="match status" value="1"/>
</dbReference>
<reference evidence="18" key="3">
    <citation type="submission" date="2025-09" db="UniProtKB">
        <authorList>
            <consortium name="Ensembl"/>
        </authorList>
    </citation>
    <scope>IDENTIFICATION</scope>
</reference>
<evidence type="ECO:0000256" key="16">
    <source>
        <dbReference type="SAM" id="SignalP"/>
    </source>
</evidence>
<dbReference type="SUPFAM" id="SSF57184">
    <property type="entry name" value="Growth factor receptor domain"/>
    <property type="match status" value="1"/>
</dbReference>
<dbReference type="InterPro" id="IPR000209">
    <property type="entry name" value="Peptidase_S8/S53_dom"/>
</dbReference>
<feature type="chain" id="PRO_5034358831" description="P/Homo B domain-containing protein" evidence="16">
    <location>
        <begin position="18"/>
        <end position="720"/>
    </location>
</feature>
<reference evidence="18" key="2">
    <citation type="submission" date="2025-08" db="UniProtKB">
        <authorList>
            <consortium name="Ensembl"/>
        </authorList>
    </citation>
    <scope>IDENTIFICATION</scope>
</reference>
<dbReference type="Gene3D" id="2.10.220.10">
    <property type="entry name" value="Hormone Receptor, Insulin-like Growth Factor Receptor 1, Chain A, domain 2"/>
    <property type="match status" value="1"/>
</dbReference>
<feature type="active site" description="Charge relay system" evidence="12 13">
    <location>
        <position position="184"/>
    </location>
</feature>
<dbReference type="Pfam" id="PF01483">
    <property type="entry name" value="P_proprotein"/>
    <property type="match status" value="1"/>
</dbReference>
<dbReference type="FunFam" id="3.40.50.200:FF:000001">
    <property type="entry name" value="Furin 2, isoform B"/>
    <property type="match status" value="1"/>
</dbReference>
<dbReference type="PROSITE" id="PS00138">
    <property type="entry name" value="SUBTILASE_SER"/>
    <property type="match status" value="1"/>
</dbReference>
<comment type="similarity">
    <text evidence="13 14">Belongs to the peptidase S8 family.</text>
</comment>
<accession>A0A8C9S3Z3</accession>
<dbReference type="InterPro" id="IPR034182">
    <property type="entry name" value="Kexin/furin"/>
</dbReference>
<evidence type="ECO:0000256" key="5">
    <source>
        <dbReference type="ARBA" id="ARBA00022729"/>
    </source>
</evidence>
<evidence type="ECO:0000256" key="6">
    <source>
        <dbReference type="ARBA" id="ARBA00022801"/>
    </source>
</evidence>
<evidence type="ECO:0000256" key="13">
    <source>
        <dbReference type="PROSITE-ProRule" id="PRU01240"/>
    </source>
</evidence>
<keyword evidence="7 13" id="KW-0720">Serine protease</keyword>
<evidence type="ECO:0000256" key="2">
    <source>
        <dbReference type="ARBA" id="ARBA00004370"/>
    </source>
</evidence>
<evidence type="ECO:0000256" key="15">
    <source>
        <dbReference type="SAM" id="Phobius"/>
    </source>
</evidence>
<feature type="signal peptide" evidence="16">
    <location>
        <begin position="1"/>
        <end position="17"/>
    </location>
</feature>
<dbReference type="FunFam" id="3.30.70.850:FF:000001">
    <property type="entry name" value="Proprotein convertase subtilisin/kexin type 5"/>
    <property type="match status" value="1"/>
</dbReference>
<gene>
    <name evidence="18" type="primary">pcsk4</name>
</gene>
<dbReference type="GO" id="GO:0005802">
    <property type="term" value="C:trans-Golgi network"/>
    <property type="evidence" value="ECO:0007669"/>
    <property type="project" value="TreeGrafter"/>
</dbReference>
<dbReference type="InterPro" id="IPR009030">
    <property type="entry name" value="Growth_fac_rcpt_cys_sf"/>
</dbReference>
<dbReference type="AlphaFoldDB" id="A0A8C9S3Z3"/>
<dbReference type="PROSITE" id="PS51892">
    <property type="entry name" value="SUBTILASE"/>
    <property type="match status" value="1"/>
</dbReference>
<reference evidence="18 19" key="1">
    <citation type="submission" date="2019-04" db="EMBL/GenBank/DDBJ databases">
        <authorList>
            <consortium name="Wellcome Sanger Institute Data Sharing"/>
        </authorList>
    </citation>
    <scope>NUCLEOTIDE SEQUENCE [LARGE SCALE GENOMIC DNA]</scope>
</reference>
<feature type="transmembrane region" description="Helical" evidence="15">
    <location>
        <begin position="681"/>
        <end position="707"/>
    </location>
</feature>
<dbReference type="InterPro" id="IPR015500">
    <property type="entry name" value="Peptidase_S8_subtilisin-rel"/>
</dbReference>
<comment type="subcellular location">
    <subcellularLocation>
        <location evidence="2">Membrane</location>
    </subcellularLocation>
</comment>
<dbReference type="PROSITE" id="PS51829">
    <property type="entry name" value="P_HOMO_B"/>
    <property type="match status" value="1"/>
</dbReference>
<dbReference type="PROSITE" id="PS00137">
    <property type="entry name" value="SUBTILASE_HIS"/>
    <property type="match status" value="1"/>
</dbReference>
<comment type="cofactor">
    <cofactor evidence="1">
        <name>Ca(2+)</name>
        <dbReference type="ChEBI" id="CHEBI:29108"/>
    </cofactor>
</comment>
<dbReference type="GO" id="GO:0008104">
    <property type="term" value="P:intracellular protein localization"/>
    <property type="evidence" value="ECO:0007669"/>
    <property type="project" value="UniProtKB-ARBA"/>
</dbReference>
<evidence type="ECO:0000256" key="3">
    <source>
        <dbReference type="ARBA" id="ARBA00022670"/>
    </source>
</evidence>
<evidence type="ECO:0000256" key="11">
    <source>
        <dbReference type="ARBA" id="ARBA00023180"/>
    </source>
</evidence>
<dbReference type="PROSITE" id="PS00136">
    <property type="entry name" value="SUBTILASE_ASP"/>
    <property type="match status" value="1"/>
</dbReference>
<feature type="domain" description="P/Homo B" evidence="17">
    <location>
        <begin position="434"/>
        <end position="569"/>
    </location>
</feature>
<organism evidence="18 19">
    <name type="scientific">Scleropages formosus</name>
    <name type="common">Asian bonytongue</name>
    <name type="synonym">Osteoglossum formosum</name>
    <dbReference type="NCBI Taxonomy" id="113540"/>
    <lineage>
        <taxon>Eukaryota</taxon>
        <taxon>Metazoa</taxon>
        <taxon>Chordata</taxon>
        <taxon>Craniata</taxon>
        <taxon>Vertebrata</taxon>
        <taxon>Euteleostomi</taxon>
        <taxon>Actinopterygii</taxon>
        <taxon>Neopterygii</taxon>
        <taxon>Teleostei</taxon>
        <taxon>Osteoglossocephala</taxon>
        <taxon>Osteoglossomorpha</taxon>
        <taxon>Osteoglossiformes</taxon>
        <taxon>Osteoglossidae</taxon>
        <taxon>Scleropages</taxon>
    </lineage>
</organism>
<dbReference type="Gene3D" id="3.30.70.850">
    <property type="entry name" value="Peptidase S8, pro-domain"/>
    <property type="match status" value="1"/>
</dbReference>
<proteinExistence type="inferred from homology"/>
<dbReference type="Ensembl" id="ENSSFOT00015032364.2">
    <property type="protein sequence ID" value="ENSSFOP00015032007.2"/>
    <property type="gene ID" value="ENSSFOG00015020437.2"/>
</dbReference>
<dbReference type="InterPro" id="IPR022398">
    <property type="entry name" value="Peptidase_S8_His-AS"/>
</dbReference>
<keyword evidence="15" id="KW-1133">Transmembrane helix</keyword>
<evidence type="ECO:0000259" key="17">
    <source>
        <dbReference type="PROSITE" id="PS51829"/>
    </source>
</evidence>
<protein>
    <recommendedName>
        <fullName evidence="17">P/Homo B domain-containing protein</fullName>
    </recommendedName>
</protein>
<dbReference type="GO" id="GO:0016486">
    <property type="term" value="P:peptide hormone processing"/>
    <property type="evidence" value="ECO:0007669"/>
    <property type="project" value="TreeGrafter"/>
</dbReference>
<sequence>MDLIWFLIALCSIFAKSHVYTNSWAVLMKGTPENIERLTRKHGFLNFGKVFADDDYYHMMHLRVPRQSLQPHYLYNVRLKKDPEVFFFSQQFRRIRKKRQQNFRLNDPLFKYQWYLSEDFELNVVSAWALGYTGKGVVVSVIDDGIEKSHPDILGNYDPQASYDMNDNDDNPEPRYTLKNENSHGTRCAGQVAAVANNGVCGVGVAFQAKIGGVRMLDGHLTDLIEAKSLNFNQQHIDIYSASWGPEDNGKIVDGPSFLTQEAFIRGINNGRGGLGSIYVWASGNGGINYDNCNLDGYVNSIYTLSVSSATERGTVPVYSEPCSAILTTTYSGGSLHHRKTVTTDLRHSCTSSHTGTSASAPLAAGIIALALEANPTLTWRDVQHITVRASRPANLRVNDWHINGAGRPVSHYYGFGLLDAGMFVDLARKWKPVRPQRNCPSLFQPRGKCPLLDLHVLKWNVTACLRTRNWISSLEHIQARLTLSYIRRGDLIIVLMSPSGTPSVLTTVRQVPLDKSHKGYTNWAFMSTHAWDEEPSGEWALKIVNIRGWSSTGILSKFQLQLYGTEENMRGRRTERAVVQQCSVLNSDECIYPLYKFENICLVSCPPRYYEWGSNSTDSIRLCQPCHKSCQTCFGPWENNCLDCPPYSTLDLQLGTCSAVVYPWDHRGKIMDDVKQSTTMLGILVGGLLSLICLCWVLMWIAIFVCKMPLKLRFYWLGA</sequence>
<dbReference type="GeneTree" id="ENSGT00940000161989"/>
<evidence type="ECO:0000256" key="14">
    <source>
        <dbReference type="RuleBase" id="RU003355"/>
    </source>
</evidence>
<dbReference type="InterPro" id="IPR023827">
    <property type="entry name" value="Peptidase_S8_Asp-AS"/>
</dbReference>
<keyword evidence="9" id="KW-0865">Zymogen</keyword>
<dbReference type="Pfam" id="PF00082">
    <property type="entry name" value="Peptidase_S8"/>
    <property type="match status" value="1"/>
</dbReference>
<dbReference type="PANTHER" id="PTHR42884">
    <property type="entry name" value="PROPROTEIN CONVERTASE SUBTILISIN/KEXIN-RELATED"/>
    <property type="match status" value="1"/>
</dbReference>
<dbReference type="OrthoDB" id="300641at2759"/>
<dbReference type="SUPFAM" id="SSF49785">
    <property type="entry name" value="Galactose-binding domain-like"/>
    <property type="match status" value="1"/>
</dbReference>
<keyword evidence="15" id="KW-0812">Transmembrane</keyword>
<evidence type="ECO:0000313" key="18">
    <source>
        <dbReference type="Ensembl" id="ENSSFOP00015032007.2"/>
    </source>
</evidence>
<evidence type="ECO:0000313" key="19">
    <source>
        <dbReference type="Proteomes" id="UP000694397"/>
    </source>
</evidence>
<evidence type="ECO:0000256" key="4">
    <source>
        <dbReference type="ARBA" id="ARBA00022685"/>
    </source>
</evidence>
<evidence type="ECO:0000256" key="9">
    <source>
        <dbReference type="ARBA" id="ARBA00023145"/>
    </source>
</evidence>
<dbReference type="InterPro" id="IPR036852">
    <property type="entry name" value="Peptidase_S8/S53_dom_sf"/>
</dbReference>
<evidence type="ECO:0000256" key="7">
    <source>
        <dbReference type="ARBA" id="ARBA00022825"/>
    </source>
</evidence>
<dbReference type="GO" id="GO:0008038">
    <property type="term" value="P:neuron recognition"/>
    <property type="evidence" value="ECO:0007669"/>
    <property type="project" value="UniProtKB-ARBA"/>
</dbReference>
<dbReference type="InterPro" id="IPR008979">
    <property type="entry name" value="Galactose-bd-like_sf"/>
</dbReference>
<dbReference type="InterPro" id="IPR002884">
    <property type="entry name" value="P_dom"/>
</dbReference>
<dbReference type="Gene3D" id="2.60.120.260">
    <property type="entry name" value="Galactose-binding domain-like"/>
    <property type="match status" value="1"/>
</dbReference>
<keyword evidence="3 13" id="KW-0645">Protease</keyword>
<evidence type="ECO:0000256" key="8">
    <source>
        <dbReference type="ARBA" id="ARBA00023136"/>
    </source>
</evidence>
<dbReference type="CDD" id="cd04059">
    <property type="entry name" value="Peptidases_S8_Protein_convertases_Kexins_Furin-like"/>
    <property type="match status" value="1"/>
</dbReference>
<dbReference type="SMART" id="SM00261">
    <property type="entry name" value="FU"/>
    <property type="match status" value="1"/>
</dbReference>
<keyword evidence="6 13" id="KW-0378">Hydrolase</keyword>
<dbReference type="Proteomes" id="UP000694397">
    <property type="component" value="Chromosome 9"/>
</dbReference>
<keyword evidence="4" id="KW-0165">Cleavage on pair of basic residues</keyword>
<keyword evidence="10" id="KW-1015">Disulfide bond</keyword>
<feature type="active site" description="Charge relay system" evidence="12 13">
    <location>
        <position position="143"/>
    </location>
</feature>
<dbReference type="InterPro" id="IPR032815">
    <property type="entry name" value="S8_pro-domain"/>
</dbReference>
<dbReference type="InterPro" id="IPR038466">
    <property type="entry name" value="S8_pro-domain_sf"/>
</dbReference>
<dbReference type="SUPFAM" id="SSF54897">
    <property type="entry name" value="Protease propeptides/inhibitors"/>
    <property type="match status" value="1"/>
</dbReference>
<dbReference type="InterPro" id="IPR023828">
    <property type="entry name" value="Peptidase_S8_Ser-AS"/>
</dbReference>
<dbReference type="InterPro" id="IPR006212">
    <property type="entry name" value="Furin_repeat"/>
</dbReference>
<dbReference type="FunFam" id="2.60.120.260:FF:000006">
    <property type="entry name" value="Proprotein convertase subtilisin/kexin type 5"/>
    <property type="match status" value="1"/>
</dbReference>
<dbReference type="Pfam" id="PF16470">
    <property type="entry name" value="S8_pro-domain"/>
    <property type="match status" value="1"/>
</dbReference>
<dbReference type="Gene3D" id="3.40.50.200">
    <property type="entry name" value="Peptidase S8/S53 domain"/>
    <property type="match status" value="1"/>
</dbReference>
<dbReference type="GO" id="GO:0000139">
    <property type="term" value="C:Golgi membrane"/>
    <property type="evidence" value="ECO:0007669"/>
    <property type="project" value="TreeGrafter"/>
</dbReference>
<keyword evidence="19" id="KW-1185">Reference proteome</keyword>
<evidence type="ECO:0000256" key="10">
    <source>
        <dbReference type="ARBA" id="ARBA00023157"/>
    </source>
</evidence>
<evidence type="ECO:0000256" key="1">
    <source>
        <dbReference type="ARBA" id="ARBA00001913"/>
    </source>
</evidence>
<dbReference type="CDD" id="cd00064">
    <property type="entry name" value="FU"/>
    <property type="match status" value="1"/>
</dbReference>